<gene>
    <name evidence="4" type="ORF">PAC_16118</name>
</gene>
<comment type="similarity">
    <text evidence="1">Belongs to the 'GDSL' lipolytic enzyme family.</text>
</comment>
<keyword evidence="2" id="KW-0378">Hydrolase</keyword>
<proteinExistence type="inferred from homology"/>
<dbReference type="GO" id="GO:0016787">
    <property type="term" value="F:hydrolase activity"/>
    <property type="evidence" value="ECO:0007669"/>
    <property type="project" value="UniProtKB-KW"/>
</dbReference>
<evidence type="ECO:0000256" key="2">
    <source>
        <dbReference type="ARBA" id="ARBA00022801"/>
    </source>
</evidence>
<evidence type="ECO:0000313" key="5">
    <source>
        <dbReference type="Proteomes" id="UP000184330"/>
    </source>
</evidence>
<feature type="domain" description="SGNH hydrolase-type esterase" evidence="3">
    <location>
        <begin position="68"/>
        <end position="218"/>
    </location>
</feature>
<name>A0A1L7XMP3_9HELO</name>
<dbReference type="PANTHER" id="PTHR43695:SF1">
    <property type="entry name" value="RHAMNOGALACTURONAN ACETYLESTERASE"/>
    <property type="match status" value="1"/>
</dbReference>
<reference evidence="4 5" key="1">
    <citation type="submission" date="2016-03" db="EMBL/GenBank/DDBJ databases">
        <authorList>
            <person name="Ploux O."/>
        </authorList>
    </citation>
    <scope>NUCLEOTIDE SEQUENCE [LARGE SCALE GENOMIC DNA]</scope>
    <source>
        <strain evidence="4 5">UAMH 11012</strain>
    </source>
</reference>
<keyword evidence="5" id="KW-1185">Reference proteome</keyword>
<evidence type="ECO:0000259" key="3">
    <source>
        <dbReference type="Pfam" id="PF13472"/>
    </source>
</evidence>
<dbReference type="Gene3D" id="3.40.50.1110">
    <property type="entry name" value="SGNH hydrolase"/>
    <property type="match status" value="1"/>
</dbReference>
<dbReference type="InterPro" id="IPR037459">
    <property type="entry name" value="RhgT-like"/>
</dbReference>
<dbReference type="Proteomes" id="UP000184330">
    <property type="component" value="Unassembled WGS sequence"/>
</dbReference>
<organism evidence="4 5">
    <name type="scientific">Phialocephala subalpina</name>
    <dbReference type="NCBI Taxonomy" id="576137"/>
    <lineage>
        <taxon>Eukaryota</taxon>
        <taxon>Fungi</taxon>
        <taxon>Dikarya</taxon>
        <taxon>Ascomycota</taxon>
        <taxon>Pezizomycotina</taxon>
        <taxon>Leotiomycetes</taxon>
        <taxon>Helotiales</taxon>
        <taxon>Mollisiaceae</taxon>
        <taxon>Phialocephala</taxon>
        <taxon>Phialocephala fortinii species complex</taxon>
    </lineage>
</organism>
<dbReference type="InterPro" id="IPR036514">
    <property type="entry name" value="SGNH_hydro_sf"/>
</dbReference>
<protein>
    <submittedName>
        <fullName evidence="4">Related to rhamnogalacturonan acetylesterase</fullName>
    </submittedName>
</protein>
<sequence>MIQSATDFCTSYTATPTSTSLPTWATACTASDTTSQILSGCACLATATPTSTPTSTAPAAIPTIWLAGDSTEAPGGGHNGTEGWGQYLQYSFPRDVAFVNNSAYAGRSARSFTREGRFNWIADALHPGDWVIIEFGHNDGGSPYPASSDNGRGDCPGAGNETCPTVYANATEIVQTYPTYLKDASEMFLALGAKVVLSSPTPDNPWETGNYTYSPDRFTYYSWLSVAELGGPSAGVYFVPHGQYAAQAMKNLGPAIVDANYPMDHTHTAPYLADIVSQSFVLGLKCGTSPLMDLLNSPRPFFYIPAWLVSMSFEIEDYAKGPVRSLQDVDAEAIANSDSSNSSPPPT</sequence>
<dbReference type="PANTHER" id="PTHR43695">
    <property type="entry name" value="PUTATIVE (AFU_ORTHOLOGUE AFUA_2G17250)-RELATED"/>
    <property type="match status" value="1"/>
</dbReference>
<evidence type="ECO:0000313" key="4">
    <source>
        <dbReference type="EMBL" id="CZR66217.1"/>
    </source>
</evidence>
<dbReference type="STRING" id="576137.A0A1L7XMP3"/>
<dbReference type="AlphaFoldDB" id="A0A1L7XMP3"/>
<dbReference type="OrthoDB" id="2141316at2759"/>
<dbReference type="Pfam" id="PF13472">
    <property type="entry name" value="Lipase_GDSL_2"/>
    <property type="match status" value="1"/>
</dbReference>
<dbReference type="EMBL" id="FJOG01000035">
    <property type="protein sequence ID" value="CZR66217.1"/>
    <property type="molecule type" value="Genomic_DNA"/>
</dbReference>
<dbReference type="InterPro" id="IPR013830">
    <property type="entry name" value="SGNH_hydro"/>
</dbReference>
<accession>A0A1L7XMP3</accession>
<dbReference type="SUPFAM" id="SSF52266">
    <property type="entry name" value="SGNH hydrolase"/>
    <property type="match status" value="1"/>
</dbReference>
<evidence type="ECO:0000256" key="1">
    <source>
        <dbReference type="ARBA" id="ARBA00008668"/>
    </source>
</evidence>